<sequence length="238" mass="26405">MKKLIFIPLAASFLFGCETLPSKDVSMATLSNDLPQKQIDVVYTRTQMITTFPEDGLEQFDGLFGLALQAMVGNPKYELKTIEEAKDLPLWQKILIVHDKQPMPDRIIPVLFNQDNIRLSETPLKLANSREETLNQVIKASQADYIALVENSGIFGPRILSPLTQYITYASEVKLIETASGAVVWQDKCHIGPGEGDGQEVHRDDVFKGEGKQLESAMQFVAEACIAELKPKLATIGL</sequence>
<dbReference type="EMBL" id="JAIMJA010000006">
    <property type="protein sequence ID" value="MCE2594657.1"/>
    <property type="molecule type" value="Genomic_DNA"/>
</dbReference>
<dbReference type="PROSITE" id="PS51257">
    <property type="entry name" value="PROKAR_LIPOPROTEIN"/>
    <property type="match status" value="1"/>
</dbReference>
<dbReference type="RefSeq" id="WP_233052189.1">
    <property type="nucleotide sequence ID" value="NZ_JAIMJA010000006.1"/>
</dbReference>
<evidence type="ECO:0008006" key="3">
    <source>
        <dbReference type="Google" id="ProtNLM"/>
    </source>
</evidence>
<evidence type="ECO:0000313" key="1">
    <source>
        <dbReference type="EMBL" id="MCE2594657.1"/>
    </source>
</evidence>
<gene>
    <name evidence="1" type="ORF">K6Y31_07495</name>
</gene>
<comment type="caution">
    <text evidence="1">The sequence shown here is derived from an EMBL/GenBank/DDBJ whole genome shotgun (WGS) entry which is preliminary data.</text>
</comment>
<dbReference type="Proteomes" id="UP001201273">
    <property type="component" value="Unassembled WGS sequence"/>
</dbReference>
<proteinExistence type="predicted"/>
<organism evidence="1 2">
    <name type="scientific">Motilimonas cestriensis</name>
    <dbReference type="NCBI Taxonomy" id="2742685"/>
    <lineage>
        <taxon>Bacteria</taxon>
        <taxon>Pseudomonadati</taxon>
        <taxon>Pseudomonadota</taxon>
        <taxon>Gammaproteobacteria</taxon>
        <taxon>Alteromonadales</taxon>
        <taxon>Alteromonadales genera incertae sedis</taxon>
        <taxon>Motilimonas</taxon>
    </lineage>
</organism>
<accession>A0ABS8W984</accession>
<name>A0ABS8W984_9GAMM</name>
<reference evidence="1 2" key="1">
    <citation type="journal article" date="2022" name="Environ. Microbiol. Rep.">
        <title>Eco-phylogenetic analyses reveal divergent evolution of vitamin B12 metabolism in the marine bacterial family 'Psychromonadaceae'.</title>
        <authorList>
            <person name="Jin X."/>
            <person name="Yang Y."/>
            <person name="Cao H."/>
            <person name="Gao B."/>
            <person name="Zhao Z."/>
        </authorList>
    </citation>
    <scope>NUCLEOTIDE SEQUENCE [LARGE SCALE GENOMIC DNA]</scope>
    <source>
        <strain evidence="1 2">MKS20</strain>
    </source>
</reference>
<keyword evidence="2" id="KW-1185">Reference proteome</keyword>
<protein>
    <recommendedName>
        <fullName evidence="3">Lipoprotein</fullName>
    </recommendedName>
</protein>
<evidence type="ECO:0000313" key="2">
    <source>
        <dbReference type="Proteomes" id="UP001201273"/>
    </source>
</evidence>